<sequence>MPIRPASEATNLMVAHVNVGADRGEKSDAVTSVWCMMNTFKQFSWFGEMSKEIRAVVLHGRRLSV</sequence>
<name>A0A512C2T1_9HYPH</name>
<evidence type="ECO:0000313" key="2">
    <source>
        <dbReference type="Proteomes" id="UP000321085"/>
    </source>
</evidence>
<protein>
    <submittedName>
        <fullName evidence="1">Uncharacterized protein</fullName>
    </submittedName>
</protein>
<organism evidence="1 2">
    <name type="scientific">Microvirga aerophila</name>
    <dbReference type="NCBI Taxonomy" id="670291"/>
    <lineage>
        <taxon>Bacteria</taxon>
        <taxon>Pseudomonadati</taxon>
        <taxon>Pseudomonadota</taxon>
        <taxon>Alphaproteobacteria</taxon>
        <taxon>Hyphomicrobiales</taxon>
        <taxon>Methylobacteriaceae</taxon>
        <taxon>Microvirga</taxon>
    </lineage>
</organism>
<dbReference type="AlphaFoldDB" id="A0A512C2T1"/>
<comment type="caution">
    <text evidence="1">The sequence shown here is derived from an EMBL/GenBank/DDBJ whole genome shotgun (WGS) entry which is preliminary data.</text>
</comment>
<evidence type="ECO:0000313" key="1">
    <source>
        <dbReference type="EMBL" id="GEO18518.1"/>
    </source>
</evidence>
<reference evidence="1 2" key="1">
    <citation type="submission" date="2019-07" db="EMBL/GenBank/DDBJ databases">
        <title>Whole genome shotgun sequence of Microvirga aerophila NBRC 106136.</title>
        <authorList>
            <person name="Hosoyama A."/>
            <person name="Uohara A."/>
            <person name="Ohji S."/>
            <person name="Ichikawa N."/>
        </authorList>
    </citation>
    <scope>NUCLEOTIDE SEQUENCE [LARGE SCALE GENOMIC DNA]</scope>
    <source>
        <strain evidence="1 2">NBRC 106136</strain>
    </source>
</reference>
<proteinExistence type="predicted"/>
<gene>
    <name evidence="1" type="ORF">MAE02_62140</name>
</gene>
<dbReference type="Proteomes" id="UP000321085">
    <property type="component" value="Unassembled WGS sequence"/>
</dbReference>
<keyword evidence="2" id="KW-1185">Reference proteome</keyword>
<dbReference type="EMBL" id="BJYU01000202">
    <property type="protein sequence ID" value="GEO18518.1"/>
    <property type="molecule type" value="Genomic_DNA"/>
</dbReference>
<accession>A0A512C2T1</accession>